<evidence type="ECO:0000313" key="3">
    <source>
        <dbReference type="Proteomes" id="UP001596023"/>
    </source>
</evidence>
<feature type="signal peptide" evidence="1">
    <location>
        <begin position="1"/>
        <end position="17"/>
    </location>
</feature>
<keyword evidence="1" id="KW-0732">Signal</keyword>
<reference evidence="3" key="1">
    <citation type="journal article" date="2019" name="Int. J. Syst. Evol. Microbiol.">
        <title>The Global Catalogue of Microorganisms (GCM) 10K type strain sequencing project: providing services to taxonomists for standard genome sequencing and annotation.</title>
        <authorList>
            <consortium name="The Broad Institute Genomics Platform"/>
            <consortium name="The Broad Institute Genome Sequencing Center for Infectious Disease"/>
            <person name="Wu L."/>
            <person name="Ma J."/>
        </authorList>
    </citation>
    <scope>NUCLEOTIDE SEQUENCE [LARGE SCALE GENOMIC DNA]</scope>
    <source>
        <strain evidence="3">CCUG 66188</strain>
    </source>
</reference>
<sequence>MKKFLVKGMLLSMLAFAFVSCDSDDDNITPSWVAPEITSAGVYILNSGSSGKNNATMGYYSSDTGVFTEKMFENQNDELKIGDTGNDMVIYGHKMYILASGSNKIYVTNLASKLLKIIEPLNESNQPQKPREGVAYDGKVYISLFDGYVAQIDTTSMTITKKVQVGTYPEELTIAKKKLYVANSGYGDGTTVSEIDLESFTVKTIDVVQNPANITSDKDGNVYIISFGNYGNIKSALQKYEPSTGKLTTLGTGIANKMALNKDNDKLFLVSESWDTGSRVVSLRSLDLKTNTVNEKSFVTAPGNVDLSKTYNVTVNPTNGDIYIATSDYSTNGDMYIFSADGTYKTGFGTGGINPMGAYFITGVK</sequence>
<dbReference type="InterPro" id="IPR051200">
    <property type="entry name" value="Host-pathogen_enzymatic-act"/>
</dbReference>
<dbReference type="InterPro" id="IPR015943">
    <property type="entry name" value="WD40/YVTN_repeat-like_dom_sf"/>
</dbReference>
<comment type="caution">
    <text evidence="2">The sequence shown here is derived from an EMBL/GenBank/DDBJ whole genome shotgun (WGS) entry which is preliminary data.</text>
</comment>
<evidence type="ECO:0000313" key="2">
    <source>
        <dbReference type="EMBL" id="MFC4676384.1"/>
    </source>
</evidence>
<evidence type="ECO:0000256" key="1">
    <source>
        <dbReference type="SAM" id="SignalP"/>
    </source>
</evidence>
<gene>
    <name evidence="2" type="ORF">ACFO6W_22130</name>
</gene>
<dbReference type="Proteomes" id="UP001596023">
    <property type="component" value="Unassembled WGS sequence"/>
</dbReference>
<dbReference type="RefSeq" id="WP_380000568.1">
    <property type="nucleotide sequence ID" value="NZ_JBHSGN010000135.1"/>
</dbReference>
<dbReference type="InterPro" id="IPR031815">
    <property type="entry name" value="DUF5074"/>
</dbReference>
<proteinExistence type="predicted"/>
<dbReference type="PROSITE" id="PS51257">
    <property type="entry name" value="PROKAR_LIPOPROTEIN"/>
    <property type="match status" value="1"/>
</dbReference>
<dbReference type="EMBL" id="JBHSGN010000135">
    <property type="protein sequence ID" value="MFC4676384.1"/>
    <property type="molecule type" value="Genomic_DNA"/>
</dbReference>
<accession>A0ABV9L2A1</accession>
<dbReference type="PANTHER" id="PTHR47197:SF3">
    <property type="entry name" value="DIHYDRO-HEME D1 DEHYDROGENASE"/>
    <property type="match status" value="1"/>
</dbReference>
<dbReference type="PANTHER" id="PTHR47197">
    <property type="entry name" value="PROTEIN NIRF"/>
    <property type="match status" value="1"/>
</dbReference>
<dbReference type="SUPFAM" id="SSF63825">
    <property type="entry name" value="YWTD domain"/>
    <property type="match status" value="2"/>
</dbReference>
<name>A0ABV9L2A1_9BACT</name>
<organism evidence="2 3">
    <name type="scientific">Dysgonomonas termitidis</name>
    <dbReference type="NCBI Taxonomy" id="1516126"/>
    <lineage>
        <taxon>Bacteria</taxon>
        <taxon>Pseudomonadati</taxon>
        <taxon>Bacteroidota</taxon>
        <taxon>Bacteroidia</taxon>
        <taxon>Bacteroidales</taxon>
        <taxon>Dysgonomonadaceae</taxon>
        <taxon>Dysgonomonas</taxon>
    </lineage>
</organism>
<dbReference type="Gene3D" id="2.130.10.10">
    <property type="entry name" value="YVTN repeat-like/Quinoprotein amine dehydrogenase"/>
    <property type="match status" value="1"/>
</dbReference>
<protein>
    <submittedName>
        <fullName evidence="2">DUF5074 domain-containing protein</fullName>
    </submittedName>
</protein>
<keyword evidence="3" id="KW-1185">Reference proteome</keyword>
<feature type="chain" id="PRO_5047146263" evidence="1">
    <location>
        <begin position="18"/>
        <end position="365"/>
    </location>
</feature>
<dbReference type="Pfam" id="PF16819">
    <property type="entry name" value="DUF5074"/>
    <property type="match status" value="1"/>
</dbReference>